<accession>A0AAD9N3B2</accession>
<name>A0AAD9N3B2_9ANNE</name>
<feature type="chain" id="PRO_5042100508" description="Immunoglobulin V-set domain-containing protein" evidence="2">
    <location>
        <begin position="21"/>
        <end position="315"/>
    </location>
</feature>
<gene>
    <name evidence="3" type="ORF">LSH36_247g03014</name>
</gene>
<feature type="region of interest" description="Disordered" evidence="1">
    <location>
        <begin position="273"/>
        <end position="300"/>
    </location>
</feature>
<dbReference type="EMBL" id="JAODUP010000247">
    <property type="protein sequence ID" value="KAK2155170.1"/>
    <property type="molecule type" value="Genomic_DNA"/>
</dbReference>
<evidence type="ECO:0008006" key="5">
    <source>
        <dbReference type="Google" id="ProtNLM"/>
    </source>
</evidence>
<evidence type="ECO:0000313" key="4">
    <source>
        <dbReference type="Proteomes" id="UP001208570"/>
    </source>
</evidence>
<protein>
    <recommendedName>
        <fullName evidence="5">Immunoglobulin V-set domain-containing protein</fullName>
    </recommendedName>
</protein>
<sequence>MTAIFIALLTVHLAFHLASCKVSVHVATPRRLDVCQPLNVTCDVTCTDGDIRNVNYVKMTRRDSGRTETRIMKNGQLTSIFVNDRYRRYSAVKGYSISKDRSEFKLKMVLMIKAAMFSDSSTYVCTVLLANDDEDALHPSAERTTSVLGSDVGNEKCKQIITELPTTQPTQPSLFTSQKPEHKIATSEVIKYESEVTESYVQLKKLNINYRMTADEPDNETNDTVISSQGIRQLQGDPIQNLHTDETIFLVYYFQVSSGLAVKHLALCAKGRSCDDDDDNDDDDDDEDDDDDDVVDDVEEKEDEVIIIHSIKRTC</sequence>
<keyword evidence="2" id="KW-0732">Signal</keyword>
<comment type="caution">
    <text evidence="3">The sequence shown here is derived from an EMBL/GenBank/DDBJ whole genome shotgun (WGS) entry which is preliminary data.</text>
</comment>
<dbReference type="Proteomes" id="UP001208570">
    <property type="component" value="Unassembled WGS sequence"/>
</dbReference>
<feature type="signal peptide" evidence="2">
    <location>
        <begin position="1"/>
        <end position="20"/>
    </location>
</feature>
<evidence type="ECO:0000256" key="1">
    <source>
        <dbReference type="SAM" id="MobiDB-lite"/>
    </source>
</evidence>
<keyword evidence="4" id="KW-1185">Reference proteome</keyword>
<feature type="compositionally biased region" description="Acidic residues" evidence="1">
    <location>
        <begin position="275"/>
        <end position="300"/>
    </location>
</feature>
<organism evidence="3 4">
    <name type="scientific">Paralvinella palmiformis</name>
    <dbReference type="NCBI Taxonomy" id="53620"/>
    <lineage>
        <taxon>Eukaryota</taxon>
        <taxon>Metazoa</taxon>
        <taxon>Spiralia</taxon>
        <taxon>Lophotrochozoa</taxon>
        <taxon>Annelida</taxon>
        <taxon>Polychaeta</taxon>
        <taxon>Sedentaria</taxon>
        <taxon>Canalipalpata</taxon>
        <taxon>Terebellida</taxon>
        <taxon>Terebelliformia</taxon>
        <taxon>Alvinellidae</taxon>
        <taxon>Paralvinella</taxon>
    </lineage>
</organism>
<evidence type="ECO:0000313" key="3">
    <source>
        <dbReference type="EMBL" id="KAK2155170.1"/>
    </source>
</evidence>
<reference evidence="3" key="1">
    <citation type="journal article" date="2023" name="Mol. Biol. Evol.">
        <title>Third-Generation Sequencing Reveals the Adaptive Role of the Epigenome in Three Deep-Sea Polychaetes.</title>
        <authorList>
            <person name="Perez M."/>
            <person name="Aroh O."/>
            <person name="Sun Y."/>
            <person name="Lan Y."/>
            <person name="Juniper S.K."/>
            <person name="Young C.R."/>
            <person name="Angers B."/>
            <person name="Qian P.Y."/>
        </authorList>
    </citation>
    <scope>NUCLEOTIDE SEQUENCE</scope>
    <source>
        <strain evidence="3">P08H-3</strain>
    </source>
</reference>
<dbReference type="AlphaFoldDB" id="A0AAD9N3B2"/>
<proteinExistence type="predicted"/>
<evidence type="ECO:0000256" key="2">
    <source>
        <dbReference type="SAM" id="SignalP"/>
    </source>
</evidence>